<dbReference type="OrthoDB" id="9970124at2759"/>
<dbReference type="OMA" id="RCQNERA"/>
<dbReference type="eggNOG" id="KOG0848">
    <property type="taxonomic scope" value="Eukaryota"/>
</dbReference>
<protein>
    <recommendedName>
        <fullName evidence="3">2-oxo-4-hydroxy-4-carboxy-5-ureidoimidazoline decarboxylase</fullName>
        <ecNumber evidence="3">4.1.1.97</ecNumber>
    </recommendedName>
</protein>
<evidence type="ECO:0000256" key="1">
    <source>
        <dbReference type="ARBA" id="ARBA00001163"/>
    </source>
</evidence>
<evidence type="ECO:0000256" key="5">
    <source>
        <dbReference type="ARBA" id="ARBA00022793"/>
    </source>
</evidence>
<dbReference type="InterPro" id="IPR036778">
    <property type="entry name" value="OHCU_decarboxylase_sf"/>
</dbReference>
<evidence type="ECO:0000259" key="7">
    <source>
        <dbReference type="Pfam" id="PF09349"/>
    </source>
</evidence>
<dbReference type="EC" id="4.1.1.97" evidence="3"/>
<comment type="catalytic activity">
    <reaction evidence="1">
        <text>5-hydroxy-2-oxo-4-ureido-2,5-dihydro-1H-imidazole-5-carboxylate + H(+) = (S)-allantoin + CO2</text>
        <dbReference type="Rhea" id="RHEA:26301"/>
        <dbReference type="ChEBI" id="CHEBI:15378"/>
        <dbReference type="ChEBI" id="CHEBI:15678"/>
        <dbReference type="ChEBI" id="CHEBI:16526"/>
        <dbReference type="ChEBI" id="CHEBI:58639"/>
        <dbReference type="EC" id="4.1.1.97"/>
    </reaction>
</comment>
<dbReference type="GO" id="GO:0051997">
    <property type="term" value="F:2-oxo-4-hydroxy-4-carboxy-5-ureidoimidazoline decarboxylase activity"/>
    <property type="evidence" value="ECO:0000318"/>
    <property type="project" value="GO_Central"/>
</dbReference>
<dbReference type="GO" id="GO:0005777">
    <property type="term" value="C:peroxisome"/>
    <property type="evidence" value="ECO:0000318"/>
    <property type="project" value="GO_Central"/>
</dbReference>
<dbReference type="KEGG" id="tca:100142320"/>
<evidence type="ECO:0000256" key="6">
    <source>
        <dbReference type="ARBA" id="ARBA00023239"/>
    </source>
</evidence>
<keyword evidence="6" id="KW-0456">Lyase</keyword>
<sequence>MLLTRLSIQEVNNIISEHFIKIFGNVIEHYPAAAIGILKFRPFRNATDISTAINNFLDQLSLKEKQRILLLYPDLVGKLADLSIFMLQIDQYQRVSGADQLTIDDKHKLGKLNKRYREKFGFPFITYGKANKNVFTIFSEIETRIENSVEEETEIALSEVKKIGKLRICEILQT</sequence>
<reference evidence="8 9" key="1">
    <citation type="journal article" date="2008" name="Nature">
        <title>The genome of the model beetle and pest Tribolium castaneum.</title>
        <authorList>
            <consortium name="Tribolium Genome Sequencing Consortium"/>
            <person name="Richards S."/>
            <person name="Gibbs R.A."/>
            <person name="Weinstock G.M."/>
            <person name="Brown S.J."/>
            <person name="Denell R."/>
            <person name="Beeman R.W."/>
            <person name="Gibbs R."/>
            <person name="Beeman R.W."/>
            <person name="Brown S.J."/>
            <person name="Bucher G."/>
            <person name="Friedrich M."/>
            <person name="Grimmelikhuijzen C.J."/>
            <person name="Klingler M."/>
            <person name="Lorenzen M."/>
            <person name="Richards S."/>
            <person name="Roth S."/>
            <person name="Schroder R."/>
            <person name="Tautz D."/>
            <person name="Zdobnov E.M."/>
            <person name="Muzny D."/>
            <person name="Gibbs R.A."/>
            <person name="Weinstock G.M."/>
            <person name="Attaway T."/>
            <person name="Bell S."/>
            <person name="Buhay C.J."/>
            <person name="Chandrabose M.N."/>
            <person name="Chavez D."/>
            <person name="Clerk-Blankenburg K.P."/>
            <person name="Cree A."/>
            <person name="Dao M."/>
            <person name="Davis C."/>
            <person name="Chacko J."/>
            <person name="Dinh H."/>
            <person name="Dugan-Rocha S."/>
            <person name="Fowler G."/>
            <person name="Garner T.T."/>
            <person name="Garnes J."/>
            <person name="Gnirke A."/>
            <person name="Hawes A."/>
            <person name="Hernandez J."/>
            <person name="Hines S."/>
            <person name="Holder M."/>
            <person name="Hume J."/>
            <person name="Jhangiani S.N."/>
            <person name="Joshi V."/>
            <person name="Khan Z.M."/>
            <person name="Jackson L."/>
            <person name="Kovar C."/>
            <person name="Kowis A."/>
            <person name="Lee S."/>
            <person name="Lewis L.R."/>
            <person name="Margolis J."/>
            <person name="Morgan M."/>
            <person name="Nazareth L.V."/>
            <person name="Nguyen N."/>
            <person name="Okwuonu G."/>
            <person name="Parker D."/>
            <person name="Richards S."/>
            <person name="Ruiz S.J."/>
            <person name="Santibanez J."/>
            <person name="Savard J."/>
            <person name="Scherer S.E."/>
            <person name="Schneider B."/>
            <person name="Sodergren E."/>
            <person name="Tautz D."/>
            <person name="Vattahil S."/>
            <person name="Villasana D."/>
            <person name="White C.S."/>
            <person name="Wright R."/>
            <person name="Park Y."/>
            <person name="Beeman R.W."/>
            <person name="Lord J."/>
            <person name="Oppert B."/>
            <person name="Lorenzen M."/>
            <person name="Brown S."/>
            <person name="Wang L."/>
            <person name="Savard J."/>
            <person name="Tautz D."/>
            <person name="Richards S."/>
            <person name="Weinstock G."/>
            <person name="Gibbs R.A."/>
            <person name="Liu Y."/>
            <person name="Worley K."/>
            <person name="Weinstock G."/>
            <person name="Elsik C.G."/>
            <person name="Reese J.T."/>
            <person name="Elhaik E."/>
            <person name="Landan G."/>
            <person name="Graur D."/>
            <person name="Arensburger P."/>
            <person name="Atkinson P."/>
            <person name="Beeman R.W."/>
            <person name="Beidler J."/>
            <person name="Brown S.J."/>
            <person name="Demuth J.P."/>
            <person name="Drury D.W."/>
            <person name="Du Y.Z."/>
            <person name="Fujiwara H."/>
            <person name="Lorenzen M."/>
            <person name="Maselli V."/>
            <person name="Osanai M."/>
            <person name="Park Y."/>
            <person name="Robertson H.M."/>
            <person name="Tu Z."/>
            <person name="Wang J.J."/>
            <person name="Wang S."/>
            <person name="Richards S."/>
            <person name="Song H."/>
            <person name="Zhang L."/>
            <person name="Sodergren E."/>
            <person name="Werner D."/>
            <person name="Stanke M."/>
            <person name="Morgenstern B."/>
            <person name="Solovyev V."/>
            <person name="Kosarev P."/>
            <person name="Brown G."/>
            <person name="Chen H.C."/>
            <person name="Ermolaeva O."/>
            <person name="Hlavina W."/>
            <person name="Kapustin Y."/>
            <person name="Kiryutin B."/>
            <person name="Kitts P."/>
            <person name="Maglott D."/>
            <person name="Pruitt K."/>
            <person name="Sapojnikov V."/>
            <person name="Souvorov A."/>
            <person name="Mackey A.J."/>
            <person name="Waterhouse R.M."/>
            <person name="Wyder S."/>
            <person name="Zdobnov E.M."/>
            <person name="Zdobnov E.M."/>
            <person name="Wyder S."/>
            <person name="Kriventseva E.V."/>
            <person name="Kadowaki T."/>
            <person name="Bork P."/>
            <person name="Aranda M."/>
            <person name="Bao R."/>
            <person name="Beermann A."/>
            <person name="Berns N."/>
            <person name="Bolognesi R."/>
            <person name="Bonneton F."/>
            <person name="Bopp D."/>
            <person name="Brown S.J."/>
            <person name="Bucher G."/>
            <person name="Butts T."/>
            <person name="Chaumot A."/>
            <person name="Denell R.E."/>
            <person name="Ferrier D.E."/>
            <person name="Friedrich M."/>
            <person name="Gordon C.M."/>
            <person name="Jindra M."/>
            <person name="Klingler M."/>
            <person name="Lan Q."/>
            <person name="Lattorff H.M."/>
            <person name="Laudet V."/>
            <person name="von Levetsow C."/>
            <person name="Liu Z."/>
            <person name="Lutz R."/>
            <person name="Lynch J.A."/>
            <person name="da Fonseca R.N."/>
            <person name="Posnien N."/>
            <person name="Reuter R."/>
            <person name="Roth S."/>
            <person name="Savard J."/>
            <person name="Schinko J.B."/>
            <person name="Schmitt C."/>
            <person name="Schoppmeier M."/>
            <person name="Schroder R."/>
            <person name="Shippy T.D."/>
            <person name="Simonnet F."/>
            <person name="Marques-Souza H."/>
            <person name="Tautz D."/>
            <person name="Tomoyasu Y."/>
            <person name="Trauner J."/>
            <person name="Van der Zee M."/>
            <person name="Vervoort M."/>
            <person name="Wittkopp N."/>
            <person name="Wimmer E.A."/>
            <person name="Yang X."/>
            <person name="Jones A.K."/>
            <person name="Sattelle D.B."/>
            <person name="Ebert P.R."/>
            <person name="Nelson D."/>
            <person name="Scott J.G."/>
            <person name="Beeman R.W."/>
            <person name="Muthukrishnan S."/>
            <person name="Kramer K.J."/>
            <person name="Arakane Y."/>
            <person name="Beeman R.W."/>
            <person name="Zhu Q."/>
            <person name="Hogenkamp D."/>
            <person name="Dixit R."/>
            <person name="Oppert B."/>
            <person name="Jiang H."/>
            <person name="Zou Z."/>
            <person name="Marshall J."/>
            <person name="Elpidina E."/>
            <person name="Vinokurov K."/>
            <person name="Oppert C."/>
            <person name="Zou Z."/>
            <person name="Evans J."/>
            <person name="Lu Z."/>
            <person name="Zhao P."/>
            <person name="Sumathipala N."/>
            <person name="Altincicek B."/>
            <person name="Vilcinskas A."/>
            <person name="Williams M."/>
            <person name="Hultmark D."/>
            <person name="Hetru C."/>
            <person name="Jiang H."/>
            <person name="Grimmelikhuijzen C.J."/>
            <person name="Hauser F."/>
            <person name="Cazzamali G."/>
            <person name="Williamson M."/>
            <person name="Park Y."/>
            <person name="Li B."/>
            <person name="Tanaka Y."/>
            <person name="Predel R."/>
            <person name="Neupert S."/>
            <person name="Schachtner J."/>
            <person name="Verleyen P."/>
            <person name="Raible F."/>
            <person name="Bork P."/>
            <person name="Friedrich M."/>
            <person name="Walden K.K."/>
            <person name="Robertson H.M."/>
            <person name="Angeli S."/>
            <person name="Foret S."/>
            <person name="Bucher G."/>
            <person name="Schuetz S."/>
            <person name="Maleszka R."/>
            <person name="Wimmer E.A."/>
            <person name="Beeman R.W."/>
            <person name="Lorenzen M."/>
            <person name="Tomoyasu Y."/>
            <person name="Miller S.C."/>
            <person name="Grossmann D."/>
            <person name="Bucher G."/>
        </authorList>
    </citation>
    <scope>NUCLEOTIDE SEQUENCE [LARGE SCALE GENOMIC DNA]</scope>
    <source>
        <strain evidence="8 9">Georgia GA2</strain>
    </source>
</reference>
<evidence type="ECO:0000313" key="8">
    <source>
        <dbReference type="EMBL" id="EFA02262.1"/>
    </source>
</evidence>
<evidence type="ECO:0000256" key="2">
    <source>
        <dbReference type="ARBA" id="ARBA00004754"/>
    </source>
</evidence>
<proteinExistence type="predicted"/>
<dbReference type="InParanoid" id="D2A355"/>
<dbReference type="AlphaFoldDB" id="D2A355"/>
<feature type="domain" description="Oxo-4-hydroxy-4-carboxy-5-ureidoimidazoline decarboxylase" evidence="7">
    <location>
        <begin position="16"/>
        <end position="168"/>
    </location>
</feature>
<dbReference type="GO" id="GO:0019628">
    <property type="term" value="P:urate catabolic process"/>
    <property type="evidence" value="ECO:0000318"/>
    <property type="project" value="GO_Central"/>
</dbReference>
<accession>D2A355</accession>
<reference evidence="8 9" key="2">
    <citation type="journal article" date="2010" name="Nucleic Acids Res.">
        <title>BeetleBase in 2010: revisions to provide comprehensive genomic information for Tribolium castaneum.</title>
        <authorList>
            <person name="Kim H.S."/>
            <person name="Murphy T."/>
            <person name="Xia J."/>
            <person name="Caragea D."/>
            <person name="Park Y."/>
            <person name="Beeman R.W."/>
            <person name="Lorenzen M.D."/>
            <person name="Butcher S."/>
            <person name="Manak J.R."/>
            <person name="Brown S.J."/>
        </authorList>
    </citation>
    <scope>GENOME REANNOTATION</scope>
    <source>
        <strain evidence="8 9">Georgia GA2</strain>
    </source>
</reference>
<comment type="pathway">
    <text evidence="2">Purine metabolism; urate degradation; (S)-allantoin from urate: step 3/3.</text>
</comment>
<evidence type="ECO:0000313" key="9">
    <source>
        <dbReference type="Proteomes" id="UP000007266"/>
    </source>
</evidence>
<dbReference type="SUPFAM" id="SSF158694">
    <property type="entry name" value="UraD-Like"/>
    <property type="match status" value="1"/>
</dbReference>
<dbReference type="Gene3D" id="1.10.3330.10">
    <property type="entry name" value="Oxo-4-hydroxy-4-carboxy-5-ureidoimidazoline decarboxylase"/>
    <property type="match status" value="1"/>
</dbReference>
<name>D2A355_TRICA</name>
<evidence type="ECO:0000256" key="3">
    <source>
        <dbReference type="ARBA" id="ARBA00012257"/>
    </source>
</evidence>
<dbReference type="Proteomes" id="UP000007266">
    <property type="component" value="Linkage group 4"/>
</dbReference>
<dbReference type="Pfam" id="PF09349">
    <property type="entry name" value="OHCU_decarbox"/>
    <property type="match status" value="1"/>
</dbReference>
<dbReference type="HOGENOM" id="CLU_092522_1_0_1"/>
<evidence type="ECO:0000256" key="4">
    <source>
        <dbReference type="ARBA" id="ARBA00022631"/>
    </source>
</evidence>
<keyword evidence="5" id="KW-0210">Decarboxylase</keyword>
<gene>
    <name evidence="8" type="primary">AUGUSTUS-3.0.2_07926</name>
    <name evidence="8" type="ORF">TcasGA2_TC007926</name>
</gene>
<keyword evidence="9" id="KW-1185">Reference proteome</keyword>
<dbReference type="GO" id="GO:0006144">
    <property type="term" value="P:purine nucleobase metabolic process"/>
    <property type="evidence" value="ECO:0007669"/>
    <property type="project" value="UniProtKB-KW"/>
</dbReference>
<dbReference type="PhylomeDB" id="D2A355"/>
<keyword evidence="4" id="KW-0659">Purine metabolism</keyword>
<dbReference type="InterPro" id="IPR018020">
    <property type="entry name" value="OHCU_decarboxylase"/>
</dbReference>
<dbReference type="PANTHER" id="PTHR43466">
    <property type="entry name" value="2-OXO-4-HYDROXY-4-CARBOXY-5-UREIDOIMIDAZOLINE DECARBOXYLASE-RELATED"/>
    <property type="match status" value="1"/>
</dbReference>
<dbReference type="EMBL" id="KQ971338">
    <property type="protein sequence ID" value="EFA02262.1"/>
    <property type="molecule type" value="Genomic_DNA"/>
</dbReference>
<organism evidence="8 9">
    <name type="scientific">Tribolium castaneum</name>
    <name type="common">Red flour beetle</name>
    <dbReference type="NCBI Taxonomy" id="7070"/>
    <lineage>
        <taxon>Eukaryota</taxon>
        <taxon>Metazoa</taxon>
        <taxon>Ecdysozoa</taxon>
        <taxon>Arthropoda</taxon>
        <taxon>Hexapoda</taxon>
        <taxon>Insecta</taxon>
        <taxon>Pterygota</taxon>
        <taxon>Neoptera</taxon>
        <taxon>Endopterygota</taxon>
        <taxon>Coleoptera</taxon>
        <taxon>Polyphaga</taxon>
        <taxon>Cucujiformia</taxon>
        <taxon>Tenebrionidae</taxon>
        <taxon>Tenebrionidae incertae sedis</taxon>
        <taxon>Tribolium</taxon>
    </lineage>
</organism>
<dbReference type="PANTHER" id="PTHR43466:SF1">
    <property type="entry name" value="2-OXO-4-HYDROXY-4-CARBOXY-5-UREIDOIMIDAZOLINE DECARBOXYLASE-RELATED"/>
    <property type="match status" value="1"/>
</dbReference>